<dbReference type="GeneID" id="92354708"/>
<evidence type="ECO:0000313" key="2">
    <source>
        <dbReference type="EMBL" id="BFH73811.1"/>
    </source>
</evidence>
<sequence>MVSRVRDWLRQAERNLQSAEINYQAKLYEETCYESQQSAEKAIKGLLNFYHKEKRGHSITLLLQELQISVSDDLLMCAQELDKQYIPSRYPDVYSEGAPADYYNERNALNCIECARKILDWVKSIVGGNM</sequence>
<dbReference type="AlphaFoldDB" id="A0AAT9GSG5"/>
<feature type="domain" description="HEPN" evidence="1">
    <location>
        <begin position="9"/>
        <end position="118"/>
    </location>
</feature>
<dbReference type="KEGG" id="sjv:SJAV_17550"/>
<name>A0AAT9GSG5_9CREN</name>
<gene>
    <name evidence="2" type="ORF">SJAV_17550</name>
</gene>
<proteinExistence type="predicted"/>
<dbReference type="InterPro" id="IPR007842">
    <property type="entry name" value="HEPN_dom"/>
</dbReference>
<organism evidence="2">
    <name type="scientific">Sulfurisphaera javensis</name>
    <dbReference type="NCBI Taxonomy" id="2049879"/>
    <lineage>
        <taxon>Archaea</taxon>
        <taxon>Thermoproteota</taxon>
        <taxon>Thermoprotei</taxon>
        <taxon>Sulfolobales</taxon>
        <taxon>Sulfolobaceae</taxon>
        <taxon>Sulfurisphaera</taxon>
    </lineage>
</organism>
<protein>
    <submittedName>
        <fullName evidence="2">HEPN domain-containing protein</fullName>
    </submittedName>
</protein>
<dbReference type="SMART" id="SM00748">
    <property type="entry name" value="HEPN"/>
    <property type="match status" value="1"/>
</dbReference>
<dbReference type="SUPFAM" id="SSF81593">
    <property type="entry name" value="Nucleotidyltransferase substrate binding subunit/domain"/>
    <property type="match status" value="1"/>
</dbReference>
<reference evidence="2" key="1">
    <citation type="submission" date="2024-03" db="EMBL/GenBank/DDBJ databases">
        <title>Complete genome sequence of Sulfurisphaera javensis strain KD-1.</title>
        <authorList>
            <person name="Sakai H."/>
            <person name="Nur N."/>
            <person name="Suwanto A."/>
            <person name="Kurosawa N."/>
        </authorList>
    </citation>
    <scope>NUCLEOTIDE SEQUENCE</scope>
    <source>
        <strain evidence="2">KD-1</strain>
    </source>
</reference>
<accession>A0AAT9GSG5</accession>
<dbReference type="Gene3D" id="1.20.120.330">
    <property type="entry name" value="Nucleotidyltransferases domain 2"/>
    <property type="match status" value="1"/>
</dbReference>
<dbReference type="EMBL" id="AP031322">
    <property type="protein sequence ID" value="BFH73811.1"/>
    <property type="molecule type" value="Genomic_DNA"/>
</dbReference>
<dbReference type="Pfam" id="PF05168">
    <property type="entry name" value="HEPN"/>
    <property type="match status" value="1"/>
</dbReference>
<dbReference type="RefSeq" id="WP_369609375.1">
    <property type="nucleotide sequence ID" value="NZ_AP031322.1"/>
</dbReference>
<evidence type="ECO:0000259" key="1">
    <source>
        <dbReference type="PROSITE" id="PS50910"/>
    </source>
</evidence>
<dbReference type="PROSITE" id="PS50910">
    <property type="entry name" value="HEPN"/>
    <property type="match status" value="1"/>
</dbReference>